<dbReference type="Proteomes" id="UP000799777">
    <property type="component" value="Unassembled WGS sequence"/>
</dbReference>
<protein>
    <submittedName>
        <fullName evidence="4">Six-hairpin glycosidase</fullName>
    </submittedName>
</protein>
<comment type="caution">
    <text evidence="4">The sequence shown here is derived from an EMBL/GenBank/DDBJ whole genome shotgun (WGS) entry which is preliminary data.</text>
</comment>
<gene>
    <name evidence="4" type="ORF">EK21DRAFT_60618</name>
</gene>
<keyword evidence="4" id="KW-0326">Glycosidase</keyword>
<dbReference type="InterPro" id="IPR010905">
    <property type="entry name" value="Glyco_hydro_88"/>
</dbReference>
<dbReference type="AlphaFoldDB" id="A0A9P4LPT7"/>
<dbReference type="PANTHER" id="PTHR33886">
    <property type="entry name" value="UNSATURATED RHAMNOGALACTURONAN HYDROLASE (EUROFUNG)"/>
    <property type="match status" value="1"/>
</dbReference>
<dbReference type="SUPFAM" id="SSF48208">
    <property type="entry name" value="Six-hairpin glycosidases"/>
    <property type="match status" value="1"/>
</dbReference>
<keyword evidence="1" id="KW-0378">Hydrolase</keyword>
<feature type="region of interest" description="Disordered" evidence="2">
    <location>
        <begin position="477"/>
        <end position="503"/>
    </location>
</feature>
<proteinExistence type="predicted"/>
<evidence type="ECO:0000313" key="4">
    <source>
        <dbReference type="EMBL" id="KAF2032550.1"/>
    </source>
</evidence>
<feature type="compositionally biased region" description="Low complexity" evidence="2">
    <location>
        <begin position="483"/>
        <end position="503"/>
    </location>
</feature>
<dbReference type="EMBL" id="ML978172">
    <property type="protein sequence ID" value="KAF2032550.1"/>
    <property type="molecule type" value="Genomic_DNA"/>
</dbReference>
<evidence type="ECO:0000256" key="3">
    <source>
        <dbReference type="SAM" id="SignalP"/>
    </source>
</evidence>
<feature type="signal peptide" evidence="3">
    <location>
        <begin position="1"/>
        <end position="19"/>
    </location>
</feature>
<dbReference type="Gene3D" id="1.50.10.10">
    <property type="match status" value="1"/>
</dbReference>
<sequence length="536" mass="57902">MHLQTLSLALLASASSTLAAPNATKPFSTWMASSFLSKGQKLNNHYVQAVIHEGIQKAATTQNDSELLSYASMAISSLVLANGTLVGWNATYYTLDDIRMGNNILYFWNSEGRKEKKYEIAAKGLRDQLDRWPRTPTGGFWHRAPTYRNQMWLDGIYMADTFYATYTFYFEPQNITAWNDITLQFDLIEEHCRNHTSNLLQHGYSEDKSTVWANPVTGASPHVWDRAVGWYFVALVEVLEVFPKSHPGHAKLKGYLTTLADGLKKAQDIGGGWWLIMDEPYPGEARNYIESSATAMFTYSYLKGIRLGLLDAAYRTTALKAWDLMVDEFVQYEKNGTLSWTGTVEVGSLSGSASYEYYVGVPLAINDGKDTSLITTMSSVATSTTPSASSTSCSTADFSRFPTTDVACAVGSTQGIPSNTSDAFTKCCKSAPVEQFNGACGYYCLSVQQTVADLQKCFQDNGVSPGSIFCNGNNTASATGKPSGSASATRSASGTGSARASSSTGAAPVVVPQGVSKAGLGMLGMIVVSVFAGVML</sequence>
<dbReference type="InterPro" id="IPR052043">
    <property type="entry name" value="PolySaccharide_Degr_Enz"/>
</dbReference>
<dbReference type="GO" id="GO:0016798">
    <property type="term" value="F:hydrolase activity, acting on glycosyl bonds"/>
    <property type="evidence" value="ECO:0007669"/>
    <property type="project" value="UniProtKB-KW"/>
</dbReference>
<accession>A0A9P4LPT7</accession>
<evidence type="ECO:0000313" key="5">
    <source>
        <dbReference type="Proteomes" id="UP000799777"/>
    </source>
</evidence>
<keyword evidence="5" id="KW-1185">Reference proteome</keyword>
<dbReference type="OrthoDB" id="540611at2759"/>
<name>A0A9P4LPT7_9PLEO</name>
<dbReference type="Pfam" id="PF07470">
    <property type="entry name" value="Glyco_hydro_88"/>
    <property type="match status" value="1"/>
</dbReference>
<reference evidence="4" key="1">
    <citation type="journal article" date="2020" name="Stud. Mycol.">
        <title>101 Dothideomycetes genomes: a test case for predicting lifestyles and emergence of pathogens.</title>
        <authorList>
            <person name="Haridas S."/>
            <person name="Albert R."/>
            <person name="Binder M."/>
            <person name="Bloem J."/>
            <person name="Labutti K."/>
            <person name="Salamov A."/>
            <person name="Andreopoulos B."/>
            <person name="Baker S."/>
            <person name="Barry K."/>
            <person name="Bills G."/>
            <person name="Bluhm B."/>
            <person name="Cannon C."/>
            <person name="Castanera R."/>
            <person name="Culley D."/>
            <person name="Daum C."/>
            <person name="Ezra D."/>
            <person name="Gonzalez J."/>
            <person name="Henrissat B."/>
            <person name="Kuo A."/>
            <person name="Liang C."/>
            <person name="Lipzen A."/>
            <person name="Lutzoni F."/>
            <person name="Magnuson J."/>
            <person name="Mondo S."/>
            <person name="Nolan M."/>
            <person name="Ohm R."/>
            <person name="Pangilinan J."/>
            <person name="Park H.-J."/>
            <person name="Ramirez L."/>
            <person name="Alfaro M."/>
            <person name="Sun H."/>
            <person name="Tritt A."/>
            <person name="Yoshinaga Y."/>
            <person name="Zwiers L.-H."/>
            <person name="Turgeon B."/>
            <person name="Goodwin S."/>
            <person name="Spatafora J."/>
            <person name="Crous P."/>
            <person name="Grigoriev I."/>
        </authorList>
    </citation>
    <scope>NUCLEOTIDE SEQUENCE</scope>
    <source>
        <strain evidence="4">CBS 110217</strain>
    </source>
</reference>
<keyword evidence="3" id="KW-0732">Signal</keyword>
<dbReference type="InterPro" id="IPR008928">
    <property type="entry name" value="6-hairpin_glycosidase_sf"/>
</dbReference>
<evidence type="ECO:0000256" key="1">
    <source>
        <dbReference type="ARBA" id="ARBA00022801"/>
    </source>
</evidence>
<feature type="chain" id="PRO_5040399104" evidence="3">
    <location>
        <begin position="20"/>
        <end position="536"/>
    </location>
</feature>
<dbReference type="GO" id="GO:0005975">
    <property type="term" value="P:carbohydrate metabolic process"/>
    <property type="evidence" value="ECO:0007669"/>
    <property type="project" value="InterPro"/>
</dbReference>
<dbReference type="PANTHER" id="PTHR33886:SF9">
    <property type="entry name" value="UNSATURATED RHAMNOGALACTURONAN HYDROLASE (EUROFUNG)"/>
    <property type="match status" value="1"/>
</dbReference>
<evidence type="ECO:0000256" key="2">
    <source>
        <dbReference type="SAM" id="MobiDB-lite"/>
    </source>
</evidence>
<organism evidence="4 5">
    <name type="scientific">Setomelanomma holmii</name>
    <dbReference type="NCBI Taxonomy" id="210430"/>
    <lineage>
        <taxon>Eukaryota</taxon>
        <taxon>Fungi</taxon>
        <taxon>Dikarya</taxon>
        <taxon>Ascomycota</taxon>
        <taxon>Pezizomycotina</taxon>
        <taxon>Dothideomycetes</taxon>
        <taxon>Pleosporomycetidae</taxon>
        <taxon>Pleosporales</taxon>
        <taxon>Pleosporineae</taxon>
        <taxon>Phaeosphaeriaceae</taxon>
        <taxon>Setomelanomma</taxon>
    </lineage>
</organism>
<dbReference type="InterPro" id="IPR012341">
    <property type="entry name" value="6hp_glycosidase-like_sf"/>
</dbReference>